<feature type="transmembrane region" description="Helical" evidence="1">
    <location>
        <begin position="15"/>
        <end position="33"/>
    </location>
</feature>
<feature type="non-terminal residue" evidence="2">
    <location>
        <position position="77"/>
    </location>
</feature>
<evidence type="ECO:0000256" key="1">
    <source>
        <dbReference type="SAM" id="Phobius"/>
    </source>
</evidence>
<comment type="caution">
    <text evidence="2">The sequence shown here is derived from an EMBL/GenBank/DDBJ whole genome shotgun (WGS) entry which is preliminary data.</text>
</comment>
<keyword evidence="1" id="KW-1133">Transmembrane helix</keyword>
<evidence type="ECO:0000313" key="3">
    <source>
        <dbReference type="Proteomes" id="UP000789901"/>
    </source>
</evidence>
<dbReference type="Proteomes" id="UP000789901">
    <property type="component" value="Unassembled WGS sequence"/>
</dbReference>
<gene>
    <name evidence="2" type="ORF">GMARGA_LOCUS20857</name>
</gene>
<sequence>MSSTSDNPFTDTQTIYLLIFQGVFTALTIFYFLQAQGQYFRKSKSTSHGSAFEKYKLEKELIKEAEQKKRIEKKLMK</sequence>
<name>A0ABN7VNE1_GIGMA</name>
<evidence type="ECO:0000313" key="2">
    <source>
        <dbReference type="EMBL" id="CAG8788599.1"/>
    </source>
</evidence>
<protein>
    <submittedName>
        <fullName evidence="2">38948_t:CDS:1</fullName>
    </submittedName>
</protein>
<reference evidence="2 3" key="1">
    <citation type="submission" date="2021-06" db="EMBL/GenBank/DDBJ databases">
        <authorList>
            <person name="Kallberg Y."/>
            <person name="Tangrot J."/>
            <person name="Rosling A."/>
        </authorList>
    </citation>
    <scope>NUCLEOTIDE SEQUENCE [LARGE SCALE GENOMIC DNA]</scope>
    <source>
        <strain evidence="2 3">120-4 pot B 10/14</strain>
    </source>
</reference>
<organism evidence="2 3">
    <name type="scientific">Gigaspora margarita</name>
    <dbReference type="NCBI Taxonomy" id="4874"/>
    <lineage>
        <taxon>Eukaryota</taxon>
        <taxon>Fungi</taxon>
        <taxon>Fungi incertae sedis</taxon>
        <taxon>Mucoromycota</taxon>
        <taxon>Glomeromycotina</taxon>
        <taxon>Glomeromycetes</taxon>
        <taxon>Diversisporales</taxon>
        <taxon>Gigasporaceae</taxon>
        <taxon>Gigaspora</taxon>
    </lineage>
</organism>
<accession>A0ABN7VNE1</accession>
<keyword evidence="1" id="KW-0472">Membrane</keyword>
<keyword evidence="3" id="KW-1185">Reference proteome</keyword>
<dbReference type="EMBL" id="CAJVQB010018717">
    <property type="protein sequence ID" value="CAG8788599.1"/>
    <property type="molecule type" value="Genomic_DNA"/>
</dbReference>
<proteinExistence type="predicted"/>
<keyword evidence="1" id="KW-0812">Transmembrane</keyword>